<dbReference type="InterPro" id="IPR016040">
    <property type="entry name" value="NAD(P)-bd_dom"/>
</dbReference>
<dbReference type="AlphaFoldDB" id="A0A8H5ZFZ4"/>
<dbReference type="Gene3D" id="3.40.50.720">
    <property type="entry name" value="NAD(P)-binding Rossmann-like Domain"/>
    <property type="match status" value="1"/>
</dbReference>
<dbReference type="SUPFAM" id="SSF51735">
    <property type="entry name" value="NAD(P)-binding Rossmann-fold domains"/>
    <property type="match status" value="1"/>
</dbReference>
<organism evidence="6 7">
    <name type="scientific">Cochliobolus sativus</name>
    <name type="common">Common root rot and spot blotch fungus</name>
    <name type="synonym">Bipolaris sorokiniana</name>
    <dbReference type="NCBI Taxonomy" id="45130"/>
    <lineage>
        <taxon>Eukaryota</taxon>
        <taxon>Fungi</taxon>
        <taxon>Dikarya</taxon>
        <taxon>Ascomycota</taxon>
        <taxon>Pezizomycotina</taxon>
        <taxon>Dothideomycetes</taxon>
        <taxon>Pleosporomycetidae</taxon>
        <taxon>Pleosporales</taxon>
        <taxon>Pleosporineae</taxon>
        <taxon>Pleosporaceae</taxon>
        <taxon>Bipolaris</taxon>
    </lineage>
</organism>
<dbReference type="InterPro" id="IPR036291">
    <property type="entry name" value="NAD(P)-bd_dom_sf"/>
</dbReference>
<comment type="cofactor">
    <cofactor evidence="1">
        <name>NAD(+)</name>
        <dbReference type="ChEBI" id="CHEBI:57540"/>
    </cofactor>
</comment>
<accession>A0A8H5ZFZ4</accession>
<dbReference type="Proteomes" id="UP000624244">
    <property type="component" value="Unassembled WGS sequence"/>
</dbReference>
<keyword evidence="3" id="KW-0456">Lyase</keyword>
<evidence type="ECO:0000256" key="3">
    <source>
        <dbReference type="ARBA" id="ARBA00023239"/>
    </source>
</evidence>
<dbReference type="Pfam" id="PF16363">
    <property type="entry name" value="GDP_Man_Dehyd"/>
    <property type="match status" value="1"/>
</dbReference>
<feature type="region of interest" description="Disordered" evidence="4">
    <location>
        <begin position="426"/>
        <end position="451"/>
    </location>
</feature>
<dbReference type="CDD" id="cd05246">
    <property type="entry name" value="dTDP_GD_SDR_e"/>
    <property type="match status" value="1"/>
</dbReference>
<proteinExistence type="predicted"/>
<name>A0A8H5ZFZ4_COCSA</name>
<evidence type="ECO:0000259" key="5">
    <source>
        <dbReference type="Pfam" id="PF16363"/>
    </source>
</evidence>
<dbReference type="GO" id="GO:0008460">
    <property type="term" value="F:dTDP-glucose 4,6-dehydratase activity"/>
    <property type="evidence" value="ECO:0007669"/>
    <property type="project" value="InterPro"/>
</dbReference>
<protein>
    <recommendedName>
        <fullName evidence="5">NAD(P)-binding domain-containing protein</fullName>
    </recommendedName>
</protein>
<dbReference type="PANTHER" id="PTHR43000">
    <property type="entry name" value="DTDP-D-GLUCOSE 4,6-DEHYDRATASE-RELATED"/>
    <property type="match status" value="1"/>
</dbReference>
<evidence type="ECO:0000256" key="1">
    <source>
        <dbReference type="ARBA" id="ARBA00001911"/>
    </source>
</evidence>
<dbReference type="Gene3D" id="3.90.25.10">
    <property type="entry name" value="UDP-galactose 4-epimerase, domain 1"/>
    <property type="match status" value="1"/>
</dbReference>
<dbReference type="GO" id="GO:0009225">
    <property type="term" value="P:nucleotide-sugar metabolic process"/>
    <property type="evidence" value="ECO:0007669"/>
    <property type="project" value="InterPro"/>
</dbReference>
<gene>
    <name evidence="6" type="ORF">GGP41_004970</name>
</gene>
<dbReference type="FunFam" id="3.40.50.720:FF:000304">
    <property type="entry name" value="UDP-glucose 4,6-dehydratase"/>
    <property type="match status" value="1"/>
</dbReference>
<evidence type="ECO:0000256" key="4">
    <source>
        <dbReference type="SAM" id="MobiDB-lite"/>
    </source>
</evidence>
<comment type="caution">
    <text evidence="6">The sequence shown here is derived from an EMBL/GenBank/DDBJ whole genome shotgun (WGS) entry which is preliminary data.</text>
</comment>
<feature type="domain" description="NAD(P)-binding" evidence="5">
    <location>
        <begin position="101"/>
        <end position="393"/>
    </location>
</feature>
<dbReference type="InterPro" id="IPR005888">
    <property type="entry name" value="dTDP_Gluc_deHydtase"/>
</dbReference>
<evidence type="ECO:0000313" key="7">
    <source>
        <dbReference type="Proteomes" id="UP000624244"/>
    </source>
</evidence>
<feature type="compositionally biased region" description="Basic and acidic residues" evidence="4">
    <location>
        <begin position="426"/>
        <end position="445"/>
    </location>
</feature>
<reference evidence="6" key="1">
    <citation type="submission" date="2019-11" db="EMBL/GenBank/DDBJ databases">
        <title>Bipolaris sorokiniana Genome sequencing.</title>
        <authorList>
            <person name="Wang H."/>
        </authorList>
    </citation>
    <scope>NUCLEOTIDE SEQUENCE</scope>
</reference>
<evidence type="ECO:0000313" key="6">
    <source>
        <dbReference type="EMBL" id="KAF5849566.1"/>
    </source>
</evidence>
<keyword evidence="2" id="KW-0520">NAD</keyword>
<dbReference type="EMBL" id="WNKQ01000008">
    <property type="protein sequence ID" value="KAF5849566.1"/>
    <property type="molecule type" value="Genomic_DNA"/>
</dbReference>
<sequence>MSALEISSEVCDVPNGTHGTKRRRSSTVLNPRSYVKEKLWTQAPVFTGSTNFEPLADAKNILITGGAGFMYVASKPLEARRVRLFEPVVSARLMWTQSLLVLLTYPHYNVVSLDRLDYCATLNNTRILDGRPNFTFEQGDITSPAAVKRVLRRHKIDTIVHFAAQSHVDLSFGNSYEFTHTNVYGTHVLLERAREHGVNKFIHISTDEVYGDVPVGAADLGETSILAPTNPYSASKAAAEMMVSAYRSSFKLPLITVRANNVYGPHQFPEKIIPKFIMLLQRKRKLLLHGDGSPTRRYLYAGDIVDALDTILHKGDIGQIYNIASKDEISNTEICYRLLDNFGIPRDTKSEITQWIQYTEDRPFNDQRYATDGSKLAALGWQPKTNFDEGLRITVDWYRRFGEMWWGDISRVLTSFPVVTGNEIRTKEEHEDLPSSDGEGMHEEDSAVWTV</sequence>
<evidence type="ECO:0000256" key="2">
    <source>
        <dbReference type="ARBA" id="ARBA00023027"/>
    </source>
</evidence>